<dbReference type="OrthoDB" id="4558810at2"/>
<dbReference type="InterPro" id="IPR000524">
    <property type="entry name" value="Tscrpt_reg_HTH_GntR"/>
</dbReference>
<dbReference type="PROSITE" id="PS50949">
    <property type="entry name" value="HTH_GNTR"/>
    <property type="match status" value="1"/>
</dbReference>
<dbReference type="PANTHER" id="PTHR44846">
    <property type="entry name" value="MANNOSYL-D-GLYCERATE TRANSPORT/METABOLISM SYSTEM REPRESSOR MNGR-RELATED"/>
    <property type="match status" value="1"/>
</dbReference>
<dbReference type="EMBL" id="QURH01000099">
    <property type="protein sequence ID" value="RFU42758.1"/>
    <property type="molecule type" value="Genomic_DNA"/>
</dbReference>
<dbReference type="GO" id="GO:0003700">
    <property type="term" value="F:DNA-binding transcription factor activity"/>
    <property type="evidence" value="ECO:0007669"/>
    <property type="project" value="InterPro"/>
</dbReference>
<dbReference type="InterPro" id="IPR036390">
    <property type="entry name" value="WH_DNA-bd_sf"/>
</dbReference>
<evidence type="ECO:0000259" key="4">
    <source>
        <dbReference type="PROSITE" id="PS50949"/>
    </source>
</evidence>
<dbReference type="InterPro" id="IPR050679">
    <property type="entry name" value="Bact_HTH_transcr_reg"/>
</dbReference>
<dbReference type="InterPro" id="IPR036388">
    <property type="entry name" value="WH-like_DNA-bd_sf"/>
</dbReference>
<name>A0A372JTS1_9ACTN</name>
<dbReference type="PANTHER" id="PTHR44846:SF17">
    <property type="entry name" value="GNTR-FAMILY TRANSCRIPTIONAL REGULATOR"/>
    <property type="match status" value="1"/>
</dbReference>
<sequence>MVKKTGRPGYLQIADDLRKQINDGTLAPGDALPSIAELVKRYESSTGVVKSAIGVLRTEGRVIGQQGKGVFVRDASEAGAPGEPNADDPLMKQLSEVLAAVRDLGERVGRLEAAVYPATPRSDRPGK</sequence>
<keyword evidence="3" id="KW-0804">Transcription</keyword>
<evidence type="ECO:0000256" key="1">
    <source>
        <dbReference type="ARBA" id="ARBA00023015"/>
    </source>
</evidence>
<dbReference type="CDD" id="cd07377">
    <property type="entry name" value="WHTH_GntR"/>
    <property type="match status" value="1"/>
</dbReference>
<keyword evidence="6" id="KW-1185">Reference proteome</keyword>
<dbReference type="Gene3D" id="1.10.10.10">
    <property type="entry name" value="Winged helix-like DNA-binding domain superfamily/Winged helix DNA-binding domain"/>
    <property type="match status" value="1"/>
</dbReference>
<dbReference type="SUPFAM" id="SSF46785">
    <property type="entry name" value="Winged helix' DNA-binding domain"/>
    <property type="match status" value="1"/>
</dbReference>
<organism evidence="5 6">
    <name type="scientific">Actinomadura logoneensis</name>
    <dbReference type="NCBI Taxonomy" id="2293572"/>
    <lineage>
        <taxon>Bacteria</taxon>
        <taxon>Bacillati</taxon>
        <taxon>Actinomycetota</taxon>
        <taxon>Actinomycetes</taxon>
        <taxon>Streptosporangiales</taxon>
        <taxon>Thermomonosporaceae</taxon>
        <taxon>Actinomadura</taxon>
    </lineage>
</organism>
<comment type="caution">
    <text evidence="5">The sequence shown here is derived from an EMBL/GenBank/DDBJ whole genome shotgun (WGS) entry which is preliminary data.</text>
</comment>
<keyword evidence="2" id="KW-0238">DNA-binding</keyword>
<dbReference type="GO" id="GO:0003677">
    <property type="term" value="F:DNA binding"/>
    <property type="evidence" value="ECO:0007669"/>
    <property type="project" value="UniProtKB-KW"/>
</dbReference>
<feature type="domain" description="HTH gntR-type" evidence="4">
    <location>
        <begin position="7"/>
        <end position="75"/>
    </location>
</feature>
<keyword evidence="1" id="KW-0805">Transcription regulation</keyword>
<gene>
    <name evidence="5" type="ORF">DZF91_04935</name>
</gene>
<dbReference type="Pfam" id="PF00392">
    <property type="entry name" value="GntR"/>
    <property type="match status" value="1"/>
</dbReference>
<evidence type="ECO:0000313" key="5">
    <source>
        <dbReference type="EMBL" id="RFU42758.1"/>
    </source>
</evidence>
<accession>A0A372JTS1</accession>
<dbReference type="GO" id="GO:0045892">
    <property type="term" value="P:negative regulation of DNA-templated transcription"/>
    <property type="evidence" value="ECO:0007669"/>
    <property type="project" value="TreeGrafter"/>
</dbReference>
<evidence type="ECO:0000313" key="6">
    <source>
        <dbReference type="Proteomes" id="UP000261811"/>
    </source>
</evidence>
<proteinExistence type="predicted"/>
<evidence type="ECO:0000256" key="3">
    <source>
        <dbReference type="ARBA" id="ARBA00023163"/>
    </source>
</evidence>
<reference evidence="5 6" key="1">
    <citation type="submission" date="2018-08" db="EMBL/GenBank/DDBJ databases">
        <title>Actinomadura jelena sp. nov., a novel Actinomycete isolated from soil in Chad.</title>
        <authorList>
            <person name="Shi L."/>
        </authorList>
    </citation>
    <scope>NUCLEOTIDE SEQUENCE [LARGE SCALE GENOMIC DNA]</scope>
    <source>
        <strain evidence="5 6">NEAU-G17</strain>
    </source>
</reference>
<dbReference type="SMART" id="SM00345">
    <property type="entry name" value="HTH_GNTR"/>
    <property type="match status" value="1"/>
</dbReference>
<dbReference type="AlphaFoldDB" id="A0A372JTS1"/>
<dbReference type="Proteomes" id="UP000261811">
    <property type="component" value="Unassembled WGS sequence"/>
</dbReference>
<protein>
    <submittedName>
        <fullName evidence="5">GntR family transcriptional regulator</fullName>
    </submittedName>
</protein>
<dbReference type="RefSeq" id="WP_117356302.1">
    <property type="nucleotide sequence ID" value="NZ_QURH01000099.1"/>
</dbReference>
<evidence type="ECO:0000256" key="2">
    <source>
        <dbReference type="ARBA" id="ARBA00023125"/>
    </source>
</evidence>